<dbReference type="InterPro" id="IPR050739">
    <property type="entry name" value="MFP"/>
</dbReference>
<feature type="compositionally biased region" description="Pro residues" evidence="2">
    <location>
        <begin position="10"/>
        <end position="29"/>
    </location>
</feature>
<evidence type="ECO:0000313" key="6">
    <source>
        <dbReference type="EMBL" id="AMU95481.1"/>
    </source>
</evidence>
<protein>
    <submittedName>
        <fullName evidence="6">Secretion protein HlyD</fullName>
    </submittedName>
</protein>
<evidence type="ECO:0000259" key="5">
    <source>
        <dbReference type="Pfam" id="PF25954"/>
    </source>
</evidence>
<dbReference type="STRING" id="1219058.AOA14_12765"/>
<name>A0A142W0F1_9SPHN</name>
<evidence type="ECO:0000256" key="3">
    <source>
        <dbReference type="SAM" id="Phobius"/>
    </source>
</evidence>
<dbReference type="Gene3D" id="1.10.287.470">
    <property type="entry name" value="Helix hairpin bin"/>
    <property type="match status" value="1"/>
</dbReference>
<dbReference type="Pfam" id="PF25954">
    <property type="entry name" value="Beta-barrel_RND_2"/>
    <property type="match status" value="1"/>
</dbReference>
<feature type="coiled-coil region" evidence="1">
    <location>
        <begin position="158"/>
        <end position="230"/>
    </location>
</feature>
<dbReference type="PRINTS" id="PR01490">
    <property type="entry name" value="RTXTOXIND"/>
</dbReference>
<evidence type="ECO:0000256" key="1">
    <source>
        <dbReference type="SAM" id="Coils"/>
    </source>
</evidence>
<organism evidence="6 7">
    <name type="scientific">Sphingopyxis terrae subsp. terrae NBRC 15098</name>
    <dbReference type="NCBI Taxonomy" id="1219058"/>
    <lineage>
        <taxon>Bacteria</taxon>
        <taxon>Pseudomonadati</taxon>
        <taxon>Pseudomonadota</taxon>
        <taxon>Alphaproteobacteria</taxon>
        <taxon>Sphingomonadales</taxon>
        <taxon>Sphingomonadaceae</taxon>
        <taxon>Sphingopyxis</taxon>
    </lineage>
</organism>
<dbReference type="RefSeq" id="WP_062902088.1">
    <property type="nucleotide sequence ID" value="NZ_CP013342.1"/>
</dbReference>
<dbReference type="AlphaFoldDB" id="A0A142W0F1"/>
<dbReference type="Gene3D" id="2.40.50.100">
    <property type="match status" value="1"/>
</dbReference>
<feature type="domain" description="CusB-like beta-barrel" evidence="5">
    <location>
        <begin position="298"/>
        <end position="340"/>
    </location>
</feature>
<reference evidence="6 7" key="2">
    <citation type="journal article" date="2016" name="Genome Announc.">
        <title>Complete Genome Sequence of Sphingopyxis terrae Strain 203-1 (NBRC 111660), a Polyethylene Glycol Degrader.</title>
        <authorList>
            <person name="Ohtsubo Y."/>
            <person name="Nonoyama S."/>
            <person name="Nagata Y."/>
            <person name="Numata M."/>
            <person name="Tsuchikane K."/>
            <person name="Hosoyama A."/>
            <person name="Yamazoe A."/>
            <person name="Tsuda M."/>
            <person name="Fujita N."/>
            <person name="Kawai F."/>
        </authorList>
    </citation>
    <scope>NUCLEOTIDE SEQUENCE [LARGE SCALE GENOMIC DNA]</scope>
    <source>
        <strain evidence="6 7">203-1</strain>
    </source>
</reference>
<dbReference type="InterPro" id="IPR058625">
    <property type="entry name" value="MdtA-like_BSH"/>
</dbReference>
<sequence length="395" mass="41409">MSDDKQEGAPPAPETPAPAPTPDPMPTPAPAAADPTPAGPPADAPAEGWAPPRSRGRISLFGAIILGGALAILYAWGLPPFRANSQTTDNAYVRGQTTIIAPQVGGYVTAVLVQDFQTVAAGQELVRIDDRIYRQRVAQGSANIAAQTASLDNSAQSRRSAEAQVKAQEAAVANARAQLARAQADMRRVNDLVGEGSVSIRERDQTLAGLRQAEAAVRQAEAQRAIAEEQVRSVSVGRGGLEAGVANAKAARGLADIDLQNTIVRAPRAGKLSEVSVRVGQLVSPGTQLMYLVPEKHWVVANFKEAQTANIRVGQRATLRVDALGGAELKGVVENIAPAAGSEFSIIKPDTGSGNFVKVPQRIAVRIRIEPKQKLAERLGPGMSVVATVHTGRGE</sequence>
<evidence type="ECO:0000256" key="2">
    <source>
        <dbReference type="SAM" id="MobiDB-lite"/>
    </source>
</evidence>
<feature type="transmembrane region" description="Helical" evidence="3">
    <location>
        <begin position="58"/>
        <end position="77"/>
    </location>
</feature>
<accession>A0A142W0F1</accession>
<feature type="domain" description="Multidrug resistance protein MdtA-like barrel-sandwich hybrid" evidence="4">
    <location>
        <begin position="100"/>
        <end position="292"/>
    </location>
</feature>
<dbReference type="SUPFAM" id="SSF111369">
    <property type="entry name" value="HlyD-like secretion proteins"/>
    <property type="match status" value="2"/>
</dbReference>
<keyword evidence="3" id="KW-1133">Transmembrane helix</keyword>
<gene>
    <name evidence="6" type="ORF">AOA14_12765</name>
</gene>
<evidence type="ECO:0000313" key="7">
    <source>
        <dbReference type="Proteomes" id="UP000076234"/>
    </source>
</evidence>
<dbReference type="Pfam" id="PF25917">
    <property type="entry name" value="BSH_RND"/>
    <property type="match status" value="1"/>
</dbReference>
<dbReference type="EMBL" id="CP013342">
    <property type="protein sequence ID" value="AMU95481.1"/>
    <property type="molecule type" value="Genomic_DNA"/>
</dbReference>
<keyword evidence="3" id="KW-0472">Membrane</keyword>
<dbReference type="Gene3D" id="2.40.30.170">
    <property type="match status" value="1"/>
</dbReference>
<keyword evidence="1" id="KW-0175">Coiled coil</keyword>
<keyword evidence="3" id="KW-0812">Transmembrane</keyword>
<dbReference type="InterPro" id="IPR058792">
    <property type="entry name" value="Beta-barrel_RND_2"/>
</dbReference>
<reference evidence="7" key="1">
    <citation type="submission" date="2015-11" db="EMBL/GenBank/DDBJ databases">
        <title>Complete genome sequence of a polyethylene glycol-degrading strain Sphingopyxis terrae strain 203-1 (NBRC 15098).</title>
        <authorList>
            <person name="Yoshiyuki O."/>
            <person name="Shouta N."/>
            <person name="Nagata Y."/>
            <person name="Numata M."/>
            <person name="Tsuchikane K."/>
            <person name="Hosoyama A."/>
            <person name="Yamazoe A."/>
            <person name="Tsuda M."/>
            <person name="Fujita N."/>
            <person name="Kawai F."/>
        </authorList>
    </citation>
    <scope>NUCLEOTIDE SEQUENCE [LARGE SCALE GENOMIC DNA]</scope>
    <source>
        <strain evidence="7">203-1</strain>
    </source>
</reference>
<proteinExistence type="predicted"/>
<dbReference type="KEGG" id="ster:AOA14_12765"/>
<evidence type="ECO:0000259" key="4">
    <source>
        <dbReference type="Pfam" id="PF25917"/>
    </source>
</evidence>
<feature type="region of interest" description="Disordered" evidence="2">
    <location>
        <begin position="1"/>
        <end position="51"/>
    </location>
</feature>
<dbReference type="PANTHER" id="PTHR30386">
    <property type="entry name" value="MEMBRANE FUSION SUBUNIT OF EMRAB-TOLC MULTIDRUG EFFLUX PUMP"/>
    <property type="match status" value="1"/>
</dbReference>
<dbReference type="PANTHER" id="PTHR30386:SF24">
    <property type="entry name" value="MULTIDRUG RESISTANCE EFFLUX PUMP"/>
    <property type="match status" value="1"/>
</dbReference>
<dbReference type="Proteomes" id="UP000076234">
    <property type="component" value="Chromosome"/>
</dbReference>